<dbReference type="AlphaFoldDB" id="M5IR69"/>
<dbReference type="EMBL" id="AMZQ01000009">
    <property type="protein sequence ID" value="EKU10978.1"/>
    <property type="molecule type" value="Genomic_DNA"/>
</dbReference>
<organism evidence="1 2">
    <name type="scientific">Campylobacter showae CSUNSWCD</name>
    <dbReference type="NCBI Taxonomy" id="1244083"/>
    <lineage>
        <taxon>Bacteria</taxon>
        <taxon>Pseudomonadati</taxon>
        <taxon>Campylobacterota</taxon>
        <taxon>Epsilonproteobacteria</taxon>
        <taxon>Campylobacterales</taxon>
        <taxon>Campylobacteraceae</taxon>
        <taxon>Campylobacter</taxon>
    </lineage>
</organism>
<sequence>MRRREKMSELVMRKFRSFRLTKKRLIEIACALILACIFGVDR</sequence>
<dbReference type="Proteomes" id="UP000011939">
    <property type="component" value="Unassembled WGS sequence"/>
</dbReference>
<proteinExistence type="predicted"/>
<dbReference type="PATRIC" id="fig|1244083.3.peg.1725"/>
<gene>
    <name evidence="1" type="ORF">CSUNSWCD_2474</name>
</gene>
<dbReference type="STRING" id="1244083.CSUNSWCD_2474"/>
<evidence type="ECO:0000313" key="2">
    <source>
        <dbReference type="Proteomes" id="UP000011939"/>
    </source>
</evidence>
<reference evidence="1 2" key="1">
    <citation type="journal article" date="2013" name="Genome Announc.">
        <title>Genome Sequence of Campylobacter showae UNSWCD, Isolated from a Patient with Crohn's Disease.</title>
        <authorList>
            <person name="Tay A.P."/>
            <person name="Kaakoush N.O."/>
            <person name="Deshpande N.P."/>
            <person name="Chen Z."/>
            <person name="Mitchell H."/>
            <person name="Wilkins M.R."/>
        </authorList>
    </citation>
    <scope>NUCLEOTIDE SEQUENCE [LARGE SCALE GENOMIC DNA]</scope>
    <source>
        <strain evidence="1 2">CSUNSWCD</strain>
    </source>
</reference>
<protein>
    <submittedName>
        <fullName evidence="1">Uncharacterized protein</fullName>
    </submittedName>
</protein>
<evidence type="ECO:0000313" key="1">
    <source>
        <dbReference type="EMBL" id="EKU10978.1"/>
    </source>
</evidence>
<comment type="caution">
    <text evidence="1">The sequence shown here is derived from an EMBL/GenBank/DDBJ whole genome shotgun (WGS) entry which is preliminary data.</text>
</comment>
<accession>M5IR69</accession>
<name>M5IR69_9BACT</name>